<dbReference type="EMBL" id="JAEQNB010000003">
    <property type="protein sequence ID" value="MBL0387219.1"/>
    <property type="molecule type" value="Genomic_DNA"/>
</dbReference>
<dbReference type="CDD" id="cd00207">
    <property type="entry name" value="fer2"/>
    <property type="match status" value="1"/>
</dbReference>
<evidence type="ECO:0000256" key="4">
    <source>
        <dbReference type="ARBA" id="ARBA00023004"/>
    </source>
</evidence>
<dbReference type="SUPFAM" id="SSF54292">
    <property type="entry name" value="2Fe-2S ferredoxin-like"/>
    <property type="match status" value="1"/>
</dbReference>
<dbReference type="PROSITE" id="PS51085">
    <property type="entry name" value="2FE2S_FER_2"/>
    <property type="match status" value="1"/>
</dbReference>
<organism evidence="8 9">
    <name type="scientific">Tumebacillus amylolyticus</name>
    <dbReference type="NCBI Taxonomy" id="2801339"/>
    <lineage>
        <taxon>Bacteria</taxon>
        <taxon>Bacillati</taxon>
        <taxon>Bacillota</taxon>
        <taxon>Bacilli</taxon>
        <taxon>Bacillales</taxon>
        <taxon>Alicyclobacillaceae</taxon>
        <taxon>Tumebacillus</taxon>
    </lineage>
</organism>
<comment type="caution">
    <text evidence="8">The sequence shown here is derived from an EMBL/GenBank/DDBJ whole genome shotgun (WGS) entry which is preliminary data.</text>
</comment>
<dbReference type="Proteomes" id="UP000602284">
    <property type="component" value="Unassembled WGS sequence"/>
</dbReference>
<gene>
    <name evidence="8" type="ORF">JJB07_11215</name>
</gene>
<evidence type="ECO:0000313" key="9">
    <source>
        <dbReference type="Proteomes" id="UP000602284"/>
    </source>
</evidence>
<dbReference type="PANTHER" id="PTHR23426">
    <property type="entry name" value="FERREDOXIN/ADRENODOXIN"/>
    <property type="match status" value="1"/>
</dbReference>
<evidence type="ECO:0000256" key="3">
    <source>
        <dbReference type="ARBA" id="ARBA00022723"/>
    </source>
</evidence>
<dbReference type="InterPro" id="IPR001041">
    <property type="entry name" value="2Fe-2S_ferredoxin-type"/>
</dbReference>
<evidence type="ECO:0000313" key="8">
    <source>
        <dbReference type="EMBL" id="MBL0387219.1"/>
    </source>
</evidence>
<keyword evidence="3" id="KW-0479">Metal-binding</keyword>
<dbReference type="Pfam" id="PF00111">
    <property type="entry name" value="Fer2"/>
    <property type="match status" value="1"/>
</dbReference>
<accession>A0ABS1JAA5</accession>
<dbReference type="PANTHER" id="PTHR23426:SF65">
    <property type="entry name" value="FERREDOXIN-2, MITOCHONDRIAL"/>
    <property type="match status" value="1"/>
</dbReference>
<keyword evidence="9" id="KW-1185">Reference proteome</keyword>
<comment type="similarity">
    <text evidence="1">Belongs to the adrenodoxin/putidaredoxin family.</text>
</comment>
<keyword evidence="4" id="KW-0408">Iron</keyword>
<evidence type="ECO:0000256" key="2">
    <source>
        <dbReference type="ARBA" id="ARBA00022714"/>
    </source>
</evidence>
<evidence type="ECO:0000256" key="5">
    <source>
        <dbReference type="ARBA" id="ARBA00023014"/>
    </source>
</evidence>
<dbReference type="RefSeq" id="WP_201635002.1">
    <property type="nucleotide sequence ID" value="NZ_JAEQNB010000003.1"/>
</dbReference>
<evidence type="ECO:0000259" key="7">
    <source>
        <dbReference type="PROSITE" id="PS51085"/>
    </source>
</evidence>
<feature type="domain" description="2Fe-2S ferredoxin-type" evidence="7">
    <location>
        <begin position="2"/>
        <end position="95"/>
    </location>
</feature>
<name>A0ABS1JAA5_9BACL</name>
<evidence type="ECO:0000256" key="1">
    <source>
        <dbReference type="ARBA" id="ARBA00010914"/>
    </source>
</evidence>
<sequence length="118" mass="13084">MSKIRFEPHGKTADVRDGVTILSAARAAKVMLPSKCGGRGACTTCKVQIKSDVPLSALSRMEKHMLSDRMVADGFRLGCQCKVTGDAEVTIPEDPLRRTIRLQLEAARREKEERDQEQ</sequence>
<protein>
    <submittedName>
        <fullName evidence="8">(2Fe-2S)-binding protein</fullName>
    </submittedName>
</protein>
<evidence type="ECO:0000256" key="6">
    <source>
        <dbReference type="ARBA" id="ARBA00034078"/>
    </source>
</evidence>
<dbReference type="InterPro" id="IPR036010">
    <property type="entry name" value="2Fe-2S_ferredoxin-like_sf"/>
</dbReference>
<dbReference type="InterPro" id="IPR001055">
    <property type="entry name" value="Adrenodoxin-like"/>
</dbReference>
<proteinExistence type="inferred from homology"/>
<reference evidence="8 9" key="1">
    <citation type="submission" date="2021-01" db="EMBL/GenBank/DDBJ databases">
        <title>Tumebacillus sp. strain ITR2 16S ribosomal RNA gene Genome sequencing and assembly.</title>
        <authorList>
            <person name="Kang M."/>
        </authorList>
    </citation>
    <scope>NUCLEOTIDE SEQUENCE [LARGE SCALE GENOMIC DNA]</scope>
    <source>
        <strain evidence="8 9">ITR2</strain>
    </source>
</reference>
<keyword evidence="5" id="KW-0411">Iron-sulfur</keyword>
<dbReference type="Gene3D" id="3.10.20.30">
    <property type="match status" value="1"/>
</dbReference>
<comment type="cofactor">
    <cofactor evidence="6">
        <name>[2Fe-2S] cluster</name>
        <dbReference type="ChEBI" id="CHEBI:190135"/>
    </cofactor>
</comment>
<keyword evidence="2" id="KW-0001">2Fe-2S</keyword>
<dbReference type="InterPro" id="IPR012675">
    <property type="entry name" value="Beta-grasp_dom_sf"/>
</dbReference>